<comment type="subcellular location">
    <subcellularLocation>
        <location evidence="1">Membrane</location>
        <topology evidence="1">Multi-pass membrane protein</topology>
    </subcellularLocation>
</comment>
<keyword evidence="5 7" id="KW-1133">Transmembrane helix</keyword>
<feature type="transmembrane region" description="Helical" evidence="7">
    <location>
        <begin position="102"/>
        <end position="120"/>
    </location>
</feature>
<dbReference type="Gene3D" id="1.20.1250.20">
    <property type="entry name" value="MFS general substrate transporter like domains"/>
    <property type="match status" value="1"/>
</dbReference>
<gene>
    <name evidence="8" type="ORF">OR37_00753</name>
</gene>
<evidence type="ECO:0000256" key="4">
    <source>
        <dbReference type="ARBA" id="ARBA00022692"/>
    </source>
</evidence>
<keyword evidence="9" id="KW-1185">Reference proteome</keyword>
<name>R0D4W7_CAUVI</name>
<evidence type="ECO:0000256" key="2">
    <source>
        <dbReference type="ARBA" id="ARBA00007015"/>
    </source>
</evidence>
<feature type="transmembrane region" description="Helical" evidence="7">
    <location>
        <begin position="232"/>
        <end position="254"/>
    </location>
</feature>
<dbReference type="EMBL" id="APMP01000002">
    <property type="protein sequence ID" value="ENZ83450.1"/>
    <property type="molecule type" value="Genomic_DNA"/>
</dbReference>
<keyword evidence="3" id="KW-0813">Transport</keyword>
<keyword evidence="4 7" id="KW-0812">Transmembrane</keyword>
<feature type="transmembrane region" description="Helical" evidence="7">
    <location>
        <begin position="306"/>
        <end position="325"/>
    </location>
</feature>
<dbReference type="InterPro" id="IPR039309">
    <property type="entry name" value="BT1"/>
</dbReference>
<feature type="transmembrane region" description="Helical" evidence="7">
    <location>
        <begin position="193"/>
        <end position="211"/>
    </location>
</feature>
<dbReference type="OrthoDB" id="8479695at2"/>
<feature type="transmembrane region" description="Helical" evidence="7">
    <location>
        <begin position="363"/>
        <end position="383"/>
    </location>
</feature>
<comment type="caution">
    <text evidence="8">The sequence shown here is derived from an EMBL/GenBank/DDBJ whole genome shotgun (WGS) entry which is preliminary data.</text>
</comment>
<feature type="transmembrane region" description="Helical" evidence="7">
    <location>
        <begin position="170"/>
        <end position="187"/>
    </location>
</feature>
<feature type="transmembrane region" description="Helical" evidence="7">
    <location>
        <begin position="126"/>
        <end position="150"/>
    </location>
</feature>
<accession>R0D4W7</accession>
<sequence length="430" mass="45929" precursor="true">MRGPRIALDWRMFKRLAAPFAVTSARSLGATRLVVFIGFWATTLAQPNVLGRIPLQNLLKNTLESDRSAAAAFFFWIGAPWYLKPLIGALSDTYPLLGSRRASYLALGGLIAAAAWAALAPAAHDYGALLAVCMALNLAIVIASTAIGGYMVEIAQAVDRPGQLTSLRNAGYQSSWLISGLAGGYLGALSIGWTALAGGAVALLIAPLAWLMREPPRPPRATPLRDGIARRLGALIRARGLWSVALLATLYYLAPGLQTALFYLQQNSLRLDTPHQGYLTFCGGVGGVAAAAVYGLFAAHRFALRRLMRVCLAFGAGGILLYRLYDSFAHALVIETINGFAAALCEIVIIHAAVRATPRGSEALGFAVFMAVRNFFLFGSDWLGSALIDHVHLRFETLVVLNAGMTLLAALLAQRLPAELLEARDATKEA</sequence>
<dbReference type="eggNOG" id="COG2211">
    <property type="taxonomic scope" value="Bacteria"/>
</dbReference>
<feature type="transmembrane region" description="Helical" evidence="7">
    <location>
        <begin position="69"/>
        <end position="90"/>
    </location>
</feature>
<dbReference type="PANTHER" id="PTHR31585">
    <property type="entry name" value="FOLATE-BIOPTERIN TRANSPORTER 1, CHLOROPLASTIC"/>
    <property type="match status" value="1"/>
</dbReference>
<dbReference type="Pfam" id="PF03092">
    <property type="entry name" value="BT1"/>
    <property type="match status" value="1"/>
</dbReference>
<dbReference type="PANTHER" id="PTHR31585:SF0">
    <property type="entry name" value="FOLATE-BIOPTERIN TRANSPORTER 1, CHLOROPLASTIC"/>
    <property type="match status" value="1"/>
</dbReference>
<dbReference type="Proteomes" id="UP000013063">
    <property type="component" value="Unassembled WGS sequence"/>
</dbReference>
<protein>
    <submittedName>
        <fullName evidence="8">Arabinose efflux permease family protein</fullName>
    </submittedName>
</protein>
<feature type="transmembrane region" description="Helical" evidence="7">
    <location>
        <begin position="278"/>
        <end position="299"/>
    </location>
</feature>
<feature type="transmembrane region" description="Helical" evidence="7">
    <location>
        <begin position="395"/>
        <end position="413"/>
    </location>
</feature>
<comment type="similarity">
    <text evidence="2">Belongs to the major facilitator superfamily. Folate-biopterin transporter (TC 2.A.71) family.</text>
</comment>
<dbReference type="SUPFAM" id="SSF103473">
    <property type="entry name" value="MFS general substrate transporter"/>
    <property type="match status" value="1"/>
</dbReference>
<evidence type="ECO:0000256" key="3">
    <source>
        <dbReference type="ARBA" id="ARBA00022448"/>
    </source>
</evidence>
<evidence type="ECO:0000256" key="7">
    <source>
        <dbReference type="SAM" id="Phobius"/>
    </source>
</evidence>
<evidence type="ECO:0000313" key="9">
    <source>
        <dbReference type="Proteomes" id="UP000013063"/>
    </source>
</evidence>
<organism evidence="8 9">
    <name type="scientific">Caulobacter vibrioides OR37</name>
    <dbReference type="NCBI Taxonomy" id="1292034"/>
    <lineage>
        <taxon>Bacteria</taxon>
        <taxon>Pseudomonadati</taxon>
        <taxon>Pseudomonadota</taxon>
        <taxon>Alphaproteobacteria</taxon>
        <taxon>Caulobacterales</taxon>
        <taxon>Caulobacteraceae</taxon>
        <taxon>Caulobacter</taxon>
    </lineage>
</organism>
<dbReference type="PATRIC" id="fig|1292034.3.peg.747"/>
<dbReference type="AlphaFoldDB" id="R0D4W7"/>
<dbReference type="STRING" id="1292034.OR37_00753"/>
<dbReference type="GO" id="GO:0016020">
    <property type="term" value="C:membrane"/>
    <property type="evidence" value="ECO:0007669"/>
    <property type="project" value="UniProtKB-SubCell"/>
</dbReference>
<evidence type="ECO:0000256" key="1">
    <source>
        <dbReference type="ARBA" id="ARBA00004141"/>
    </source>
</evidence>
<keyword evidence="6 7" id="KW-0472">Membrane</keyword>
<feature type="transmembrane region" description="Helical" evidence="7">
    <location>
        <begin position="331"/>
        <end position="354"/>
    </location>
</feature>
<evidence type="ECO:0000313" key="8">
    <source>
        <dbReference type="EMBL" id="ENZ83450.1"/>
    </source>
</evidence>
<proteinExistence type="inferred from homology"/>
<evidence type="ECO:0000256" key="6">
    <source>
        <dbReference type="ARBA" id="ARBA00023136"/>
    </source>
</evidence>
<evidence type="ECO:0000256" key="5">
    <source>
        <dbReference type="ARBA" id="ARBA00022989"/>
    </source>
</evidence>
<dbReference type="InterPro" id="IPR036259">
    <property type="entry name" value="MFS_trans_sf"/>
</dbReference>
<reference evidence="8 9" key="1">
    <citation type="journal article" date="2013" name="Genome Announc.">
        <title>Draft Genome Sequence for Caulobacter sp. Strain OR37, a Bacterium Tolerant to Heavy Metals.</title>
        <authorList>
            <person name="Utturkar S.M."/>
            <person name="Bollmann A."/>
            <person name="Brzoska R.M."/>
            <person name="Klingeman D.M."/>
            <person name="Epstein S.E."/>
            <person name="Palumbo A.V."/>
            <person name="Brown S.D."/>
        </authorList>
    </citation>
    <scope>NUCLEOTIDE SEQUENCE [LARGE SCALE GENOMIC DNA]</scope>
    <source>
        <strain evidence="8 9">OR37</strain>
    </source>
</reference>